<organism evidence="1 2">
    <name type="scientific">Haloarcula onubensis</name>
    <dbReference type="NCBI Taxonomy" id="2950539"/>
    <lineage>
        <taxon>Archaea</taxon>
        <taxon>Methanobacteriati</taxon>
        <taxon>Methanobacteriota</taxon>
        <taxon>Stenosarchaea group</taxon>
        <taxon>Halobacteria</taxon>
        <taxon>Halobacteriales</taxon>
        <taxon>Haloarculaceae</taxon>
        <taxon>Haloarcula</taxon>
    </lineage>
</organism>
<proteinExistence type="predicted"/>
<evidence type="ECO:0000313" key="2">
    <source>
        <dbReference type="Proteomes" id="UP001268864"/>
    </source>
</evidence>
<name>A0ABU2FKY2_9EURY</name>
<comment type="caution">
    <text evidence="1">The sequence shown here is derived from an EMBL/GenBank/DDBJ whole genome shotgun (WGS) entry which is preliminary data.</text>
</comment>
<reference evidence="1 2" key="1">
    <citation type="submission" date="2022-06" db="EMBL/GenBank/DDBJ databases">
        <title>Halomicroarcula sp. a new haloarchaeum isolate from saline soil.</title>
        <authorList>
            <person name="Strakova D."/>
            <person name="Galisteo C."/>
            <person name="Sanchez-Porro C."/>
            <person name="Ventosa A."/>
        </authorList>
    </citation>
    <scope>NUCLEOTIDE SEQUENCE [LARGE SCALE GENOMIC DNA]</scope>
    <source>
        <strain evidence="1 2">S3CR25-11</strain>
    </source>
</reference>
<dbReference type="EMBL" id="JAMQOS010000001">
    <property type="protein sequence ID" value="MDS0281074.1"/>
    <property type="molecule type" value="Genomic_DNA"/>
</dbReference>
<dbReference type="Proteomes" id="UP001268864">
    <property type="component" value="Unassembled WGS sequence"/>
</dbReference>
<gene>
    <name evidence="1" type="ORF">NDI86_03000</name>
</gene>
<sequence>MTPSKIRERLAESGDRVDVEQFVAALEYVRDDGRRRRPLRRELMGRR</sequence>
<dbReference type="RefSeq" id="WP_310898912.1">
    <property type="nucleotide sequence ID" value="NZ_JAMQOS010000001.1"/>
</dbReference>
<keyword evidence="2" id="KW-1185">Reference proteome</keyword>
<protein>
    <submittedName>
        <fullName evidence="1">Uncharacterized protein</fullName>
    </submittedName>
</protein>
<evidence type="ECO:0000313" key="1">
    <source>
        <dbReference type="EMBL" id="MDS0281074.1"/>
    </source>
</evidence>
<accession>A0ABU2FKY2</accession>